<proteinExistence type="predicted"/>
<feature type="compositionally biased region" description="Polar residues" evidence="2">
    <location>
        <begin position="261"/>
        <end position="271"/>
    </location>
</feature>
<dbReference type="OrthoDB" id="308613at2759"/>
<dbReference type="AlphaFoldDB" id="A0A8S1WQ30"/>
<keyword evidence="4" id="KW-1185">Reference proteome</keyword>
<protein>
    <submittedName>
        <fullName evidence="3">Uncharacterized protein</fullName>
    </submittedName>
</protein>
<sequence length="550" mass="65084">MEKLRHFRESNIDSEFNGYNECEKIVLNNMKENFSDLCLSIQQFLDTDKQRYISQFSMAKLCFRLTQIMNEEFLFNHFQNIVLPSIINYIYNNQMYSKELEPKAQQFIQSSVILCKELLSFWAHVYPQTPDFSTSKFLSEYQIFKKQQKENKIDKTKKSQYIYIKEQFKIHLVYKAIKDKWKRQNLVSEFNISDEERSPQLSSRDNLNPPLQDQNKEQLQQELDDLIKQINEKKKELDQKKKELEDVEINIQKKTEEFQHLPNSISNQSKSTEAEQFRSSGTSNSSIYNKQIFDSTFNFDDEKFPIKKQFEDIPLVSIDTSYPQKKRRLLDGRGVFHVHENFLLARQQILNENTMDLVIYLKCIENPMKDLLFQVLCQGKLQKQNTLGGDKQNLLPGEQIKFEIRDIDKSLLIDNDIEIKLNIDWKQSFPETICFYLKLTNIVSYNYAIEADLVKEYQNIPKVLISKEFIFDSEVFPNGLEDIQKCIQYSINYKQKNQLLFSGSLNNNAFICRITLNQEGQAQVIIKKLQNEELAKRLIIAYIEALQKID</sequence>
<comment type="caution">
    <text evidence="3">The sequence shown here is derived from an EMBL/GenBank/DDBJ whole genome shotgun (WGS) entry which is preliminary data.</text>
</comment>
<dbReference type="Proteomes" id="UP000683925">
    <property type="component" value="Unassembled WGS sequence"/>
</dbReference>
<reference evidence="3" key="1">
    <citation type="submission" date="2021-01" db="EMBL/GenBank/DDBJ databases">
        <authorList>
            <consortium name="Genoscope - CEA"/>
            <person name="William W."/>
        </authorList>
    </citation>
    <scope>NUCLEOTIDE SEQUENCE</scope>
</reference>
<dbReference type="EMBL" id="CAJJDP010000101">
    <property type="protein sequence ID" value="CAD8192138.1"/>
    <property type="molecule type" value="Genomic_DNA"/>
</dbReference>
<accession>A0A8S1WQ30</accession>
<evidence type="ECO:0000313" key="4">
    <source>
        <dbReference type="Proteomes" id="UP000683925"/>
    </source>
</evidence>
<evidence type="ECO:0000256" key="1">
    <source>
        <dbReference type="SAM" id="Coils"/>
    </source>
</evidence>
<evidence type="ECO:0000256" key="2">
    <source>
        <dbReference type="SAM" id="MobiDB-lite"/>
    </source>
</evidence>
<dbReference type="OMA" id="NGYNECE"/>
<keyword evidence="1" id="KW-0175">Coiled coil</keyword>
<feature type="region of interest" description="Disordered" evidence="2">
    <location>
        <begin position="259"/>
        <end position="282"/>
    </location>
</feature>
<organism evidence="3 4">
    <name type="scientific">Paramecium octaurelia</name>
    <dbReference type="NCBI Taxonomy" id="43137"/>
    <lineage>
        <taxon>Eukaryota</taxon>
        <taxon>Sar</taxon>
        <taxon>Alveolata</taxon>
        <taxon>Ciliophora</taxon>
        <taxon>Intramacronucleata</taxon>
        <taxon>Oligohymenophorea</taxon>
        <taxon>Peniculida</taxon>
        <taxon>Parameciidae</taxon>
        <taxon>Paramecium</taxon>
    </lineage>
</organism>
<feature type="coiled-coil region" evidence="1">
    <location>
        <begin position="216"/>
        <end position="257"/>
    </location>
</feature>
<name>A0A8S1WQ30_PAROT</name>
<gene>
    <name evidence="3" type="ORF">POCTA_138.1.T1010127</name>
</gene>
<evidence type="ECO:0000313" key="3">
    <source>
        <dbReference type="EMBL" id="CAD8192138.1"/>
    </source>
</evidence>